<evidence type="ECO:0000313" key="7">
    <source>
        <dbReference type="EMBL" id="GAA2017379.1"/>
    </source>
</evidence>
<accession>A0ABP5F5B9</accession>
<reference evidence="8" key="1">
    <citation type="journal article" date="2019" name="Int. J. Syst. Evol. Microbiol.">
        <title>The Global Catalogue of Microorganisms (GCM) 10K type strain sequencing project: providing services to taxonomists for standard genome sequencing and annotation.</title>
        <authorList>
            <consortium name="The Broad Institute Genomics Platform"/>
            <consortium name="The Broad Institute Genome Sequencing Center for Infectious Disease"/>
            <person name="Wu L."/>
            <person name="Ma J."/>
        </authorList>
    </citation>
    <scope>NUCLEOTIDE SEQUENCE [LARGE SCALE GENOMIC DNA]</scope>
    <source>
        <strain evidence="8">JCM 16014</strain>
    </source>
</reference>
<evidence type="ECO:0000313" key="8">
    <source>
        <dbReference type="Proteomes" id="UP001500751"/>
    </source>
</evidence>
<dbReference type="Gene3D" id="3.40.50.12780">
    <property type="entry name" value="N-terminal domain of ligase-like"/>
    <property type="match status" value="1"/>
</dbReference>
<gene>
    <name evidence="7" type="ORF">GCM10009839_11460</name>
</gene>
<dbReference type="PANTHER" id="PTHR43272:SF32">
    <property type="entry name" value="AMP-DEPENDENT SYNTHETASE_LIGASE DOMAIN-CONTAINING PROTEIN"/>
    <property type="match status" value="1"/>
</dbReference>
<comment type="similarity">
    <text evidence="1">Belongs to the ATP-dependent AMP-binding enzyme family.</text>
</comment>
<feature type="domain" description="AMP-dependent synthetase/ligase" evidence="6">
    <location>
        <begin position="43"/>
        <end position="466"/>
    </location>
</feature>
<dbReference type="Pfam" id="PF23562">
    <property type="entry name" value="AMP-binding_C_3"/>
    <property type="match status" value="1"/>
</dbReference>
<proteinExistence type="inferred from homology"/>
<evidence type="ECO:0000256" key="3">
    <source>
        <dbReference type="ARBA" id="ARBA00022832"/>
    </source>
</evidence>
<comment type="caution">
    <text evidence="7">The sequence shown here is derived from an EMBL/GenBank/DDBJ whole genome shotgun (WGS) entry which is preliminary data.</text>
</comment>
<dbReference type="PROSITE" id="PS00455">
    <property type="entry name" value="AMP_BINDING"/>
    <property type="match status" value="1"/>
</dbReference>
<keyword evidence="2" id="KW-0436">Ligase</keyword>
<dbReference type="Proteomes" id="UP001500751">
    <property type="component" value="Unassembled WGS sequence"/>
</dbReference>
<name>A0ABP5F5B9_9ACTN</name>
<dbReference type="InterPro" id="IPR042099">
    <property type="entry name" value="ANL_N_sf"/>
</dbReference>
<dbReference type="PANTHER" id="PTHR43272">
    <property type="entry name" value="LONG-CHAIN-FATTY-ACID--COA LIGASE"/>
    <property type="match status" value="1"/>
</dbReference>
<evidence type="ECO:0000256" key="4">
    <source>
        <dbReference type="ARBA" id="ARBA00023098"/>
    </source>
</evidence>
<evidence type="ECO:0000256" key="1">
    <source>
        <dbReference type="ARBA" id="ARBA00006432"/>
    </source>
</evidence>
<evidence type="ECO:0000256" key="5">
    <source>
        <dbReference type="ARBA" id="ARBA00032875"/>
    </source>
</evidence>
<evidence type="ECO:0000256" key="2">
    <source>
        <dbReference type="ARBA" id="ARBA00022598"/>
    </source>
</evidence>
<dbReference type="InterPro" id="IPR000873">
    <property type="entry name" value="AMP-dep_synth/lig_dom"/>
</dbReference>
<keyword evidence="4" id="KW-0443">Lipid metabolism</keyword>
<keyword evidence="8" id="KW-1185">Reference proteome</keyword>
<dbReference type="SUPFAM" id="SSF56801">
    <property type="entry name" value="Acetyl-CoA synthetase-like"/>
    <property type="match status" value="1"/>
</dbReference>
<sequence length="639" mass="68546">MRVRVVLVFVETSRGGRTVVDGAERDVEEAVAGVREETVPSLLERNAREYGERAAITGVPDAEGSAVTLTWAEVRERSAEFSEGLVALGLEPGDRLLTMMSSRVEHWITDYGAQHARAIPCTAYATLSTEQIGFVAAHSAAPIVVLEGRAEIERWLPVLDELPALRHVVVVEEGDVVVGEGAHGKQFLPFSAVAAIGRERLAANPSVFEQRWRQIKPDDPVGMMYTSGTTGDPKGVVLSHRNVLYEAAVVDCITTIEEFPDAVAYLPLAHIAERELSLYGSVLKVAHVHLCPDPRQVVGALGRVHPSGLFGVPRIWEKLAAGIQGLLKMADPAQREAFERAHALTLEAFELRNAGKQLPEEMAEAVAEADRTVLAPVRAMLGLDRVTRATSGAAPISVETLRFLHGLGIPLMEVWGMSETSGAATVCTPDANRVGTVGKPIPGVDVRLGDDGEIFVRGPILLSGYLQPDGTVASPLDAEGWLATGDVGTLDADGYLTITDRKKELIITSGGKNIPPTLIESHLTAHPVIGFAAAIGDLRPYVTALIVLDPDVVPAEAADSPETKAAVDQAVANANTKLSRAEQVKKYTILAGPWTPDTGEVTPKLSLRRRIITERYAEVIDTMYAEAADAETQADEETE</sequence>
<dbReference type="Pfam" id="PF00501">
    <property type="entry name" value="AMP-binding"/>
    <property type="match status" value="1"/>
</dbReference>
<dbReference type="EMBL" id="BAAAQN010000005">
    <property type="protein sequence ID" value="GAA2017379.1"/>
    <property type="molecule type" value="Genomic_DNA"/>
</dbReference>
<keyword evidence="3" id="KW-0276">Fatty acid metabolism</keyword>
<dbReference type="InterPro" id="IPR020845">
    <property type="entry name" value="AMP-binding_CS"/>
</dbReference>
<organism evidence="7 8">
    <name type="scientific">Catenulispora yoronensis</name>
    <dbReference type="NCBI Taxonomy" id="450799"/>
    <lineage>
        <taxon>Bacteria</taxon>
        <taxon>Bacillati</taxon>
        <taxon>Actinomycetota</taxon>
        <taxon>Actinomycetes</taxon>
        <taxon>Catenulisporales</taxon>
        <taxon>Catenulisporaceae</taxon>
        <taxon>Catenulispora</taxon>
    </lineage>
</organism>
<protein>
    <recommendedName>
        <fullName evidence="5">Acyl-CoA synthetase</fullName>
    </recommendedName>
</protein>
<evidence type="ECO:0000259" key="6">
    <source>
        <dbReference type="Pfam" id="PF00501"/>
    </source>
</evidence>
<dbReference type="CDD" id="cd05907">
    <property type="entry name" value="VL_LC_FACS_like"/>
    <property type="match status" value="1"/>
</dbReference>